<evidence type="ECO:0000256" key="5">
    <source>
        <dbReference type="ARBA" id="ARBA00023002"/>
    </source>
</evidence>
<comment type="caution">
    <text evidence="7">The sequence shown here is derived from an EMBL/GenBank/DDBJ whole genome shotgun (WGS) entry which is preliminary data.</text>
</comment>
<sequence>MSLTPSLNRSAIRSRYKYFAVLLVSFAIPLIYRTAYPYTGSIWQTPTVQPTTQAASMGSDSSRPKSSSRTPVYFLGIGGPNFMENTEHPAYSKLAAIGQEITTKVKPKAVVVFSAHWQDGPSKVSINVAEQTDIIYDFYGFPPHYYEYRFPYKGSPEVAEKVIEKLSAAGIEVEKVKRGLDHGVWAGFIVGIPLLTLTAFDPKKNPLNVPIVQVSLFNNEDTDEHYRMGQALEGLRNEGILIVGAGMAVHNLRDFRAIRDTGKTMPYTFSFDEALKEAASAEPEERQARMLALMERSDARKAHPSLEHILPIHVAAGAAGSDIGQQLWTFPELSLSWAQYRFGKVEAA</sequence>
<proteinExistence type="inferred from homology"/>
<accession>A0A8H8TVB7</accession>
<dbReference type="Proteomes" id="UP000431533">
    <property type="component" value="Unassembled WGS sequence"/>
</dbReference>
<dbReference type="PANTHER" id="PTHR30096:SF0">
    <property type="entry name" value="4,5-DOPA DIOXYGENASE EXTRADIOL-LIKE PROTEIN"/>
    <property type="match status" value="1"/>
</dbReference>
<evidence type="ECO:0000256" key="1">
    <source>
        <dbReference type="ARBA" id="ARBA00001947"/>
    </source>
</evidence>
<evidence type="ECO:0000259" key="6">
    <source>
        <dbReference type="Pfam" id="PF02900"/>
    </source>
</evidence>
<reference evidence="7 8" key="1">
    <citation type="submission" date="2018-05" db="EMBL/GenBank/DDBJ databases">
        <title>Genome sequencing and assembly of the regulated plant pathogen Lachnellula willkommii and related sister species for the development of diagnostic species identification markers.</title>
        <authorList>
            <person name="Giroux E."/>
            <person name="Bilodeau G."/>
        </authorList>
    </citation>
    <scope>NUCLEOTIDE SEQUENCE [LARGE SCALE GENOMIC DNA]</scope>
    <source>
        <strain evidence="7 8">CBS 185.66</strain>
    </source>
</reference>
<keyword evidence="7" id="KW-0223">Dioxygenase</keyword>
<dbReference type="AlphaFoldDB" id="A0A8H8TVB7"/>
<name>A0A8H8TVB7_9HELO</name>
<dbReference type="InterPro" id="IPR014436">
    <property type="entry name" value="Extradiol_dOase_DODA"/>
</dbReference>
<dbReference type="GO" id="GO:0008198">
    <property type="term" value="F:ferrous iron binding"/>
    <property type="evidence" value="ECO:0007669"/>
    <property type="project" value="InterPro"/>
</dbReference>
<protein>
    <submittedName>
        <fullName evidence="7">4,5-DOPA dioxygenase extradiol</fullName>
    </submittedName>
</protein>
<keyword evidence="3" id="KW-0479">Metal-binding</keyword>
<evidence type="ECO:0000256" key="2">
    <source>
        <dbReference type="ARBA" id="ARBA00007581"/>
    </source>
</evidence>
<dbReference type="Pfam" id="PF02900">
    <property type="entry name" value="LigB"/>
    <property type="match status" value="1"/>
</dbReference>
<dbReference type="EMBL" id="QGMH01000197">
    <property type="protein sequence ID" value="TVY23187.1"/>
    <property type="molecule type" value="Genomic_DNA"/>
</dbReference>
<gene>
    <name evidence="7" type="primary">DODA</name>
    <name evidence="7" type="ORF">LHYA1_G008555</name>
</gene>
<comment type="cofactor">
    <cofactor evidence="1">
        <name>Zn(2+)</name>
        <dbReference type="ChEBI" id="CHEBI:29105"/>
    </cofactor>
</comment>
<dbReference type="GO" id="GO:0008270">
    <property type="term" value="F:zinc ion binding"/>
    <property type="evidence" value="ECO:0007669"/>
    <property type="project" value="InterPro"/>
</dbReference>
<feature type="domain" description="Extradiol ring-cleavage dioxygenase class III enzyme subunit B" evidence="6">
    <location>
        <begin position="84"/>
        <end position="330"/>
    </location>
</feature>
<keyword evidence="8" id="KW-1185">Reference proteome</keyword>
<evidence type="ECO:0000313" key="8">
    <source>
        <dbReference type="Proteomes" id="UP000431533"/>
    </source>
</evidence>
<dbReference type="GO" id="GO:0016702">
    <property type="term" value="F:oxidoreductase activity, acting on single donors with incorporation of molecular oxygen, incorporation of two atoms of oxygen"/>
    <property type="evidence" value="ECO:0007669"/>
    <property type="project" value="UniProtKB-ARBA"/>
</dbReference>
<evidence type="ECO:0000256" key="4">
    <source>
        <dbReference type="ARBA" id="ARBA00022833"/>
    </source>
</evidence>
<dbReference type="GeneID" id="41988753"/>
<dbReference type="CDD" id="cd07363">
    <property type="entry name" value="45_DOPA_Dioxygenase"/>
    <property type="match status" value="1"/>
</dbReference>
<keyword evidence="5" id="KW-0560">Oxidoreductase</keyword>
<dbReference type="SUPFAM" id="SSF53213">
    <property type="entry name" value="LigB-like"/>
    <property type="match status" value="1"/>
</dbReference>
<evidence type="ECO:0000256" key="3">
    <source>
        <dbReference type="ARBA" id="ARBA00022723"/>
    </source>
</evidence>
<dbReference type="Gene3D" id="3.40.830.10">
    <property type="entry name" value="LigB-like"/>
    <property type="match status" value="1"/>
</dbReference>
<dbReference type="RefSeq" id="XP_031001975.1">
    <property type="nucleotide sequence ID" value="XM_031153475.1"/>
</dbReference>
<dbReference type="InterPro" id="IPR004183">
    <property type="entry name" value="Xdiol_dOase_suB"/>
</dbReference>
<evidence type="ECO:0000313" key="7">
    <source>
        <dbReference type="EMBL" id="TVY23187.1"/>
    </source>
</evidence>
<organism evidence="7 8">
    <name type="scientific">Lachnellula hyalina</name>
    <dbReference type="NCBI Taxonomy" id="1316788"/>
    <lineage>
        <taxon>Eukaryota</taxon>
        <taxon>Fungi</taxon>
        <taxon>Dikarya</taxon>
        <taxon>Ascomycota</taxon>
        <taxon>Pezizomycotina</taxon>
        <taxon>Leotiomycetes</taxon>
        <taxon>Helotiales</taxon>
        <taxon>Lachnaceae</taxon>
        <taxon>Lachnellula</taxon>
    </lineage>
</organism>
<dbReference type="OrthoDB" id="7396853at2759"/>
<keyword evidence="4" id="KW-0862">Zinc</keyword>
<dbReference type="PANTHER" id="PTHR30096">
    <property type="entry name" value="4,5-DOPA DIOXYGENASE EXTRADIOL-LIKE PROTEIN"/>
    <property type="match status" value="1"/>
</dbReference>
<comment type="similarity">
    <text evidence="2">Belongs to the DODA-type extradiol aromatic ring-opening dioxygenase family.</text>
</comment>